<dbReference type="EMBL" id="JANIBC010000005">
    <property type="protein sequence ID" value="MCQ8185538.1"/>
    <property type="molecule type" value="Genomic_DNA"/>
</dbReference>
<dbReference type="SUPFAM" id="SSF89807">
    <property type="entry name" value="Dodecin-like"/>
    <property type="match status" value="1"/>
</dbReference>
<gene>
    <name evidence="1" type="ORF">NOG11_09025</name>
</gene>
<protein>
    <submittedName>
        <fullName evidence="1">Dodecin family protein</fullName>
    </submittedName>
</protein>
<sequence>MAVARVTEIIAASKQSFDHATQKGIKRANKTLKNVEGAWVQDMKVTVKDGEVHEYRVTLKVTFILDD</sequence>
<dbReference type="PANTHER" id="PTHR39324">
    <property type="entry name" value="CALCIUM DODECIN"/>
    <property type="match status" value="1"/>
</dbReference>
<dbReference type="InterPro" id="IPR009923">
    <property type="entry name" value="Dodecin"/>
</dbReference>
<name>A0A9X2RK95_9PROT</name>
<organism evidence="1 2">
    <name type="scientific">Parvularcula maris</name>
    <dbReference type="NCBI Taxonomy" id="2965077"/>
    <lineage>
        <taxon>Bacteria</taxon>
        <taxon>Pseudomonadati</taxon>
        <taxon>Pseudomonadota</taxon>
        <taxon>Alphaproteobacteria</taxon>
        <taxon>Parvularculales</taxon>
        <taxon>Parvularculaceae</taxon>
        <taxon>Parvularcula</taxon>
    </lineage>
</organism>
<comment type="caution">
    <text evidence="1">The sequence shown here is derived from an EMBL/GenBank/DDBJ whole genome shotgun (WGS) entry which is preliminary data.</text>
</comment>
<evidence type="ECO:0000313" key="1">
    <source>
        <dbReference type="EMBL" id="MCQ8185538.1"/>
    </source>
</evidence>
<dbReference type="Gene3D" id="3.30.1660.10">
    <property type="entry name" value="Flavin-binding protein dodecin"/>
    <property type="match status" value="1"/>
</dbReference>
<accession>A0A9X2RK95</accession>
<dbReference type="PANTHER" id="PTHR39324:SF1">
    <property type="entry name" value="CALCIUM DODECIN"/>
    <property type="match status" value="1"/>
</dbReference>
<dbReference type="InterPro" id="IPR025543">
    <property type="entry name" value="Dodecin-like"/>
</dbReference>
<proteinExistence type="predicted"/>
<reference evidence="1" key="1">
    <citation type="submission" date="2022-07" db="EMBL/GenBank/DDBJ databases">
        <title>Parvularcula maris sp. nov., an algicidal bacterium isolated from seawater.</title>
        <authorList>
            <person name="Li F."/>
        </authorList>
    </citation>
    <scope>NUCLEOTIDE SEQUENCE</scope>
    <source>
        <strain evidence="1">BGMRC 0090</strain>
    </source>
</reference>
<dbReference type="Proteomes" id="UP001142610">
    <property type="component" value="Unassembled WGS sequence"/>
</dbReference>
<dbReference type="RefSeq" id="WP_256619426.1">
    <property type="nucleotide sequence ID" value="NZ_JANIBC010000005.1"/>
</dbReference>
<evidence type="ECO:0000313" key="2">
    <source>
        <dbReference type="Proteomes" id="UP001142610"/>
    </source>
</evidence>
<dbReference type="Pfam" id="PF07311">
    <property type="entry name" value="Dodecin"/>
    <property type="match status" value="1"/>
</dbReference>
<keyword evidence="2" id="KW-1185">Reference proteome</keyword>
<dbReference type="AlphaFoldDB" id="A0A9X2RK95"/>
<dbReference type="InterPro" id="IPR036694">
    <property type="entry name" value="Dodecin-like_sf"/>
</dbReference>